<dbReference type="Pfam" id="PF01408">
    <property type="entry name" value="GFO_IDH_MocA"/>
    <property type="match status" value="1"/>
</dbReference>
<evidence type="ECO:0000259" key="3">
    <source>
        <dbReference type="Pfam" id="PF01408"/>
    </source>
</evidence>
<dbReference type="AlphaFoldDB" id="A0A0M2HKP8"/>
<dbReference type="Gene3D" id="3.40.50.720">
    <property type="entry name" value="NAD(P)-binding Rossmann-like Domain"/>
    <property type="match status" value="1"/>
</dbReference>
<dbReference type="SUPFAM" id="SSF51735">
    <property type="entry name" value="NAD(P)-binding Rossmann-fold domains"/>
    <property type="match status" value="1"/>
</dbReference>
<dbReference type="Pfam" id="PF22725">
    <property type="entry name" value="GFO_IDH_MocA_C3"/>
    <property type="match status" value="1"/>
</dbReference>
<dbReference type="InterPro" id="IPR000683">
    <property type="entry name" value="Gfo/Idh/MocA-like_OxRdtase_N"/>
</dbReference>
<sequence>MSAVGIGIIGVGVISDTYLENLSAFPDVEVLIVGDLLLDRAQAQAEKHGVPAFGSADDVLAHPGVDLVINLTIPAVHIEVSRKAIAAGKHVWTEKPLGLDREGAAELLREADAAGLRVGSAPDTLLGPAFQAARRAIDDGVIGRPLFAQTTFQTQGPDLWHPSPAFLFAQGAGPLLDMGPYYFSALVSLLGPVDRIAAVGTKAREEREIHTGPNAGTTFPVEVPSTIQIVTAFEQGTSAQSLLSFDSALERHGVVEIHGTEGTIVIADPNQFAGRIAYVKPLGVIRDGMSFEQEWIEIEHEDVKVGRGLGALDMVRAIAEGRPHVASGVLGFHVLDILLSAQESAATGQTVVVESTVAPVPLLPEGFDPFAATL</sequence>
<feature type="domain" description="Gfo/Idh/MocA-like oxidoreductase N-terminal" evidence="3">
    <location>
        <begin position="5"/>
        <end position="118"/>
    </location>
</feature>
<dbReference type="InterPro" id="IPR036291">
    <property type="entry name" value="NAD(P)-bd_dom_sf"/>
</dbReference>
<dbReference type="InterPro" id="IPR055170">
    <property type="entry name" value="GFO_IDH_MocA-like_dom"/>
</dbReference>
<dbReference type="PATRIC" id="fig|273678.4.peg.2054"/>
<evidence type="ECO:0000313" key="5">
    <source>
        <dbReference type="EMBL" id="KJL47261.1"/>
    </source>
</evidence>
<accession>A0A0M2HKP8</accession>
<comment type="caution">
    <text evidence="5">The sequence shown here is derived from an EMBL/GenBank/DDBJ whole genome shotgun (WGS) entry which is preliminary data.</text>
</comment>
<keyword evidence="2" id="KW-0520">NAD</keyword>
<dbReference type="EC" id="1.1.1.292" evidence="5"/>
<dbReference type="InterPro" id="IPR050463">
    <property type="entry name" value="Gfo/Idh/MocA_oxidrdct_glycsds"/>
</dbReference>
<organism evidence="5 6">
    <name type="scientific">Microbacterium hydrocarbonoxydans</name>
    <dbReference type="NCBI Taxonomy" id="273678"/>
    <lineage>
        <taxon>Bacteria</taxon>
        <taxon>Bacillati</taxon>
        <taxon>Actinomycetota</taxon>
        <taxon>Actinomycetes</taxon>
        <taxon>Micrococcales</taxon>
        <taxon>Microbacteriaceae</taxon>
        <taxon>Microbacterium</taxon>
    </lineage>
</organism>
<dbReference type="PANTHER" id="PTHR43818:SF11">
    <property type="entry name" value="BCDNA.GH03377"/>
    <property type="match status" value="1"/>
</dbReference>
<dbReference type="STRING" id="273678.RS84_02051"/>
<feature type="domain" description="GFO/IDH/MocA-like oxidoreductase" evidence="4">
    <location>
        <begin position="130"/>
        <end position="265"/>
    </location>
</feature>
<evidence type="ECO:0000313" key="6">
    <source>
        <dbReference type="Proteomes" id="UP000033900"/>
    </source>
</evidence>
<dbReference type="RefSeq" id="WP_045257676.1">
    <property type="nucleotide sequence ID" value="NZ_JYJB01000009.1"/>
</dbReference>
<dbReference type="Proteomes" id="UP000033900">
    <property type="component" value="Unassembled WGS sequence"/>
</dbReference>
<keyword evidence="6" id="KW-1185">Reference proteome</keyword>
<evidence type="ECO:0000256" key="1">
    <source>
        <dbReference type="ARBA" id="ARBA00023002"/>
    </source>
</evidence>
<reference evidence="5 6" key="1">
    <citation type="submission" date="2015-02" db="EMBL/GenBank/DDBJ databases">
        <title>Draft genome sequences of ten Microbacterium spp. with emphasis on heavy metal contaminated environments.</title>
        <authorList>
            <person name="Corretto E."/>
        </authorList>
    </citation>
    <scope>NUCLEOTIDE SEQUENCE [LARGE SCALE GENOMIC DNA]</scope>
    <source>
        <strain evidence="5 6">SA35</strain>
    </source>
</reference>
<name>A0A0M2HKP8_9MICO</name>
<dbReference type="PANTHER" id="PTHR43818">
    <property type="entry name" value="BCDNA.GH03377"/>
    <property type="match status" value="1"/>
</dbReference>
<dbReference type="EMBL" id="JYJB01000009">
    <property type="protein sequence ID" value="KJL47261.1"/>
    <property type="molecule type" value="Genomic_DNA"/>
</dbReference>
<gene>
    <name evidence="5" type="primary">afr_5</name>
    <name evidence="5" type="ORF">RS84_02051</name>
</gene>
<protein>
    <submittedName>
        <fullName evidence="5">1,5-anhydro-D-fructose reductase</fullName>
        <ecNumber evidence="5">1.1.1.292</ecNumber>
    </submittedName>
</protein>
<keyword evidence="1 5" id="KW-0560">Oxidoreductase</keyword>
<dbReference type="SUPFAM" id="SSF55347">
    <property type="entry name" value="Glyceraldehyde-3-phosphate dehydrogenase-like, C-terminal domain"/>
    <property type="match status" value="1"/>
</dbReference>
<dbReference type="OrthoDB" id="9776544at2"/>
<dbReference type="GO" id="GO:0033712">
    <property type="term" value="F:1,5-anhydro-D-fructose reductase (1,5-anhydro-D-mannitol-forming) activity"/>
    <property type="evidence" value="ECO:0007669"/>
    <property type="project" value="UniProtKB-EC"/>
</dbReference>
<dbReference type="Gene3D" id="3.30.360.10">
    <property type="entry name" value="Dihydrodipicolinate Reductase, domain 2"/>
    <property type="match status" value="1"/>
</dbReference>
<evidence type="ECO:0000259" key="4">
    <source>
        <dbReference type="Pfam" id="PF22725"/>
    </source>
</evidence>
<evidence type="ECO:0000256" key="2">
    <source>
        <dbReference type="ARBA" id="ARBA00023027"/>
    </source>
</evidence>
<dbReference type="GO" id="GO:0000166">
    <property type="term" value="F:nucleotide binding"/>
    <property type="evidence" value="ECO:0007669"/>
    <property type="project" value="InterPro"/>
</dbReference>
<proteinExistence type="predicted"/>